<dbReference type="Gene3D" id="1.50.10.10">
    <property type="match status" value="1"/>
</dbReference>
<evidence type="ECO:0000313" key="3">
    <source>
        <dbReference type="EMBL" id="MBB5331536.1"/>
    </source>
</evidence>
<evidence type="ECO:0000256" key="2">
    <source>
        <dbReference type="SAM" id="MobiDB-lite"/>
    </source>
</evidence>
<keyword evidence="1 3" id="KW-0378">Hydrolase</keyword>
<keyword evidence="4" id="KW-1185">Reference proteome</keyword>
<dbReference type="InterPro" id="IPR008928">
    <property type="entry name" value="6-hairpin_glycosidase_sf"/>
</dbReference>
<proteinExistence type="predicted"/>
<evidence type="ECO:0000313" key="4">
    <source>
        <dbReference type="Proteomes" id="UP000535182"/>
    </source>
</evidence>
<dbReference type="PANTHER" id="PTHR33886:SF8">
    <property type="entry name" value="UNSATURATED RHAMNOGALACTURONAN HYDROLASE (EUROFUNG)"/>
    <property type="match status" value="1"/>
</dbReference>
<dbReference type="AlphaFoldDB" id="A0A9X0U6G2"/>
<comment type="caution">
    <text evidence="3">The sequence shown here is derived from an EMBL/GenBank/DDBJ whole genome shotgun (WGS) entry which is preliminary data.</text>
</comment>
<dbReference type="GO" id="GO:0016787">
    <property type="term" value="F:hydrolase activity"/>
    <property type="evidence" value="ECO:0007669"/>
    <property type="project" value="UniProtKB-KW"/>
</dbReference>
<dbReference type="PANTHER" id="PTHR33886">
    <property type="entry name" value="UNSATURATED RHAMNOGALACTURONAN HYDROLASE (EUROFUNG)"/>
    <property type="match status" value="1"/>
</dbReference>
<feature type="region of interest" description="Disordered" evidence="2">
    <location>
        <begin position="31"/>
        <end position="54"/>
    </location>
</feature>
<reference evidence="3 4" key="1">
    <citation type="submission" date="2020-08" db="EMBL/GenBank/DDBJ databases">
        <title>Genomic Encyclopedia of Type Strains, Phase IV (KMG-V): Genome sequencing to study the core and pangenomes of soil and plant-associated prokaryotes.</title>
        <authorList>
            <person name="Whitman W."/>
        </authorList>
    </citation>
    <scope>NUCLEOTIDE SEQUENCE [LARGE SCALE GENOMIC DNA]</scope>
    <source>
        <strain evidence="3 4">X5P2</strain>
    </source>
</reference>
<dbReference type="Proteomes" id="UP000535182">
    <property type="component" value="Unassembled WGS sequence"/>
</dbReference>
<evidence type="ECO:0000256" key="1">
    <source>
        <dbReference type="ARBA" id="ARBA00022801"/>
    </source>
</evidence>
<dbReference type="RefSeq" id="WP_183981356.1">
    <property type="nucleotide sequence ID" value="NZ_JACHEB010000015.1"/>
</dbReference>
<accession>A0A9X0U6G2</accession>
<organism evidence="3 4">
    <name type="scientific">Tunturiibacter gelidiferens</name>
    <dbReference type="NCBI Taxonomy" id="3069689"/>
    <lineage>
        <taxon>Bacteria</taxon>
        <taxon>Pseudomonadati</taxon>
        <taxon>Acidobacteriota</taxon>
        <taxon>Terriglobia</taxon>
        <taxon>Terriglobales</taxon>
        <taxon>Acidobacteriaceae</taxon>
        <taxon>Tunturiibacter</taxon>
    </lineage>
</organism>
<dbReference type="Pfam" id="PF07470">
    <property type="entry name" value="Glyco_hydro_88"/>
    <property type="match status" value="1"/>
</dbReference>
<dbReference type="GO" id="GO:0005975">
    <property type="term" value="P:carbohydrate metabolic process"/>
    <property type="evidence" value="ECO:0007669"/>
    <property type="project" value="InterPro"/>
</dbReference>
<gene>
    <name evidence="3" type="ORF">HDF14_005183</name>
</gene>
<dbReference type="EMBL" id="JACHEB010000015">
    <property type="protein sequence ID" value="MBB5331536.1"/>
    <property type="molecule type" value="Genomic_DNA"/>
</dbReference>
<dbReference type="InterPro" id="IPR012341">
    <property type="entry name" value="6hp_glycosidase-like_sf"/>
</dbReference>
<protein>
    <submittedName>
        <fullName evidence="3">Rhamnogalacturonyl hydrolase YesR</fullName>
    </submittedName>
</protein>
<dbReference type="InterPro" id="IPR010905">
    <property type="entry name" value="Glyco_hydro_88"/>
</dbReference>
<dbReference type="InterPro" id="IPR052043">
    <property type="entry name" value="PolySaccharide_Degr_Enz"/>
</dbReference>
<name>A0A9X0U6G2_9BACT</name>
<dbReference type="SUPFAM" id="SSF48208">
    <property type="entry name" value="Six-hairpin glycosidases"/>
    <property type="match status" value="1"/>
</dbReference>
<sequence length="398" mass="44766">MNRQSFLISLFLFSVSTSQIRCFAQRAAGPQQGTTVDRQASGDAPTDPGPLASDLSAKLDRADIERVMRKVADWQLKDAKGRFNQQWTYAALYDGLLATSRAIGDPKYSDAVTKISEGFEWKLLDTRFPHADDQAIGQAYLDLYRLKREPVRMAATKEIMDRLGAEPVVASKPTWWWCDALFMAPPVLVRMYAITGDSKYLETLDRNWQVTSDLLYSPAEHLFFRDARYLTEKEKNGKPLFWARGNGWVLGGLVNVLQFMPKNYPTRDRYVAQFREMATRIAQLQTADGLWKTGLLDPDAYMASEVSGSAFFTYAIAWGINEGILDRKTFRPVVERSWAGMVKHIYADGRLGAIQPIGAAPDSFTPSSSYVYGVGGFLLAGSELMESTHKHSPRQIRQ</sequence>